<reference evidence="2" key="1">
    <citation type="submission" date="2024-06" db="EMBL/GenBank/DDBJ databases">
        <authorList>
            <person name="Hong B."/>
            <person name="Zhang F."/>
            <person name="Tian T."/>
            <person name="Zhai Y."/>
        </authorList>
    </citation>
    <scope>NUCLEOTIDE SEQUENCE</scope>
</reference>
<proteinExistence type="predicted"/>
<keyword evidence="1" id="KW-0472">Membrane</keyword>
<keyword evidence="1" id="KW-1133">Transmembrane helix</keyword>
<evidence type="ECO:0000256" key="1">
    <source>
        <dbReference type="SAM" id="Phobius"/>
    </source>
</evidence>
<keyword evidence="2" id="KW-0496">Mitochondrion</keyword>
<evidence type="ECO:0000313" key="2">
    <source>
        <dbReference type="EMBL" id="XCB11327.1"/>
    </source>
</evidence>
<feature type="transmembrane region" description="Helical" evidence="1">
    <location>
        <begin position="83"/>
        <end position="99"/>
    </location>
</feature>
<feature type="transmembrane region" description="Helical" evidence="1">
    <location>
        <begin position="127"/>
        <end position="149"/>
    </location>
</feature>
<sequence length="160" mass="19135">MLEMYITMMVIMSFMFMNMMTPLSMMMVLILQTLLISVISSTMISSFWYSYLMILIMVSGLLILFMYMASIASNEKFHMSNKLFIYMILLMILYLNYYMKTKELHEKKIKVMDNQEMIMSKLFNYKFISPTILMIMWLFMMMIIISFLITSNEGPMRKSN</sequence>
<organism evidence="2">
    <name type="scientific">Stephanitis macaona</name>
    <dbReference type="NCBI Taxonomy" id="3156568"/>
    <lineage>
        <taxon>Eukaryota</taxon>
        <taxon>Metazoa</taxon>
        <taxon>Ecdysozoa</taxon>
        <taxon>Arthropoda</taxon>
        <taxon>Hexapoda</taxon>
        <taxon>Insecta</taxon>
        <taxon>Pterygota</taxon>
        <taxon>Neoptera</taxon>
        <taxon>Paraneoptera</taxon>
        <taxon>Hemiptera</taxon>
        <taxon>Heteroptera</taxon>
        <taxon>Panheteroptera</taxon>
        <taxon>Cimicomorpha</taxon>
        <taxon>Tingidae</taxon>
        <taxon>Stephanitis</taxon>
    </lineage>
</organism>
<feature type="transmembrane region" description="Helical" evidence="1">
    <location>
        <begin position="50"/>
        <end position="71"/>
    </location>
</feature>
<protein>
    <submittedName>
        <fullName evidence="2">NADH dehydrogenase subunit 6</fullName>
    </submittedName>
</protein>
<dbReference type="AlphaFoldDB" id="A0AAU7YU48"/>
<geneLocation type="mitochondrion" evidence="2"/>
<gene>
    <name evidence="2" type="primary">ND6</name>
</gene>
<dbReference type="EMBL" id="PP868166">
    <property type="protein sequence ID" value="XCB11327.1"/>
    <property type="molecule type" value="Genomic_DNA"/>
</dbReference>
<name>A0AAU7YU48_9HEMI</name>
<accession>A0AAU7YU48</accession>
<keyword evidence="1" id="KW-0812">Transmembrane</keyword>